<sequence length="361" mass="40392">MRLAMSKILGKQYDVIEAEHGEDAWTLLINDNSIQVLFTDLSMPYLDGYGLLDRMRASDDPHLQNMPVIIITGKEDDDEAKQQAIDHGASDFISKPFESIQLLARAKAHVSFQQTSTILTSTQEKLERQAAVDEVTGLAGQRYFCKAAEETLAYSARHGGQYILIRMDLDNFDHIFIKNGKKAADAILNSIGTQLLGMVRKEDMLARIGLAKFAMLLRDTPMDKAKQLAKRITGEITNLRFKLNNGDAAIKISLSFGIYEPDISKEPSFPLQLVSTEEYLQQAAKKEGSHYVAYSSVNEISSNQANLETALNHIKHNETEILKNQVRALARRMVPILDFVAKHFGAEAIELVKKLKLKILS</sequence>
<dbReference type="InterPro" id="IPR011006">
    <property type="entry name" value="CheY-like_superfamily"/>
</dbReference>
<accession>A0A3B1A3G6</accession>
<dbReference type="Gene3D" id="3.40.50.2300">
    <property type="match status" value="1"/>
</dbReference>
<dbReference type="InterPro" id="IPR001789">
    <property type="entry name" value="Sig_transdc_resp-reg_receiver"/>
</dbReference>
<proteinExistence type="predicted"/>
<dbReference type="InterPro" id="IPR029787">
    <property type="entry name" value="Nucleotide_cyclase"/>
</dbReference>
<evidence type="ECO:0000259" key="3">
    <source>
        <dbReference type="PROSITE" id="PS50887"/>
    </source>
</evidence>
<dbReference type="Pfam" id="PF00990">
    <property type="entry name" value="GGDEF"/>
    <property type="match status" value="1"/>
</dbReference>
<gene>
    <name evidence="4" type="ORF">MNBD_GAMMA21-3004</name>
</gene>
<dbReference type="SMART" id="SM00448">
    <property type="entry name" value="REC"/>
    <property type="match status" value="1"/>
</dbReference>
<dbReference type="PROSITE" id="PS50887">
    <property type="entry name" value="GGDEF"/>
    <property type="match status" value="1"/>
</dbReference>
<reference evidence="4" key="1">
    <citation type="submission" date="2018-06" db="EMBL/GenBank/DDBJ databases">
        <authorList>
            <person name="Zhirakovskaya E."/>
        </authorList>
    </citation>
    <scope>NUCLEOTIDE SEQUENCE</scope>
</reference>
<dbReference type="NCBIfam" id="TIGR00254">
    <property type="entry name" value="GGDEF"/>
    <property type="match status" value="1"/>
</dbReference>
<evidence type="ECO:0000256" key="1">
    <source>
        <dbReference type="ARBA" id="ARBA00022553"/>
    </source>
</evidence>
<dbReference type="PROSITE" id="PS50110">
    <property type="entry name" value="RESPONSE_REGULATORY"/>
    <property type="match status" value="1"/>
</dbReference>
<protein>
    <submittedName>
        <fullName evidence="4">Uncharacterized protein</fullName>
    </submittedName>
</protein>
<evidence type="ECO:0000313" key="4">
    <source>
        <dbReference type="EMBL" id="VAW94663.1"/>
    </source>
</evidence>
<dbReference type="InterPro" id="IPR050595">
    <property type="entry name" value="Bact_response_regulator"/>
</dbReference>
<evidence type="ECO:0000259" key="2">
    <source>
        <dbReference type="PROSITE" id="PS50110"/>
    </source>
</evidence>
<dbReference type="SMART" id="SM00267">
    <property type="entry name" value="GGDEF"/>
    <property type="match status" value="1"/>
</dbReference>
<organism evidence="4">
    <name type="scientific">hydrothermal vent metagenome</name>
    <dbReference type="NCBI Taxonomy" id="652676"/>
    <lineage>
        <taxon>unclassified sequences</taxon>
        <taxon>metagenomes</taxon>
        <taxon>ecological metagenomes</taxon>
    </lineage>
</organism>
<feature type="domain" description="GGDEF" evidence="3">
    <location>
        <begin position="160"/>
        <end position="297"/>
    </location>
</feature>
<dbReference type="EMBL" id="UOFR01000029">
    <property type="protein sequence ID" value="VAW94663.1"/>
    <property type="molecule type" value="Genomic_DNA"/>
</dbReference>
<dbReference type="CDD" id="cd01949">
    <property type="entry name" value="GGDEF"/>
    <property type="match status" value="1"/>
</dbReference>
<dbReference type="InterPro" id="IPR043128">
    <property type="entry name" value="Rev_trsase/Diguanyl_cyclase"/>
</dbReference>
<keyword evidence="1" id="KW-0597">Phosphoprotein</keyword>
<feature type="domain" description="Response regulatory" evidence="2">
    <location>
        <begin position="1"/>
        <end position="110"/>
    </location>
</feature>
<dbReference type="SUPFAM" id="SSF55073">
    <property type="entry name" value="Nucleotide cyclase"/>
    <property type="match status" value="1"/>
</dbReference>
<dbReference type="InterPro" id="IPR000160">
    <property type="entry name" value="GGDEF_dom"/>
</dbReference>
<name>A0A3B1A3G6_9ZZZZ</name>
<dbReference type="AlphaFoldDB" id="A0A3B1A3G6"/>
<dbReference type="Gene3D" id="3.30.70.270">
    <property type="match status" value="1"/>
</dbReference>
<dbReference type="Pfam" id="PF00072">
    <property type="entry name" value="Response_reg"/>
    <property type="match status" value="1"/>
</dbReference>
<dbReference type="PANTHER" id="PTHR44591">
    <property type="entry name" value="STRESS RESPONSE REGULATOR PROTEIN 1"/>
    <property type="match status" value="1"/>
</dbReference>
<dbReference type="SUPFAM" id="SSF52172">
    <property type="entry name" value="CheY-like"/>
    <property type="match status" value="1"/>
</dbReference>
<dbReference type="PANTHER" id="PTHR44591:SF3">
    <property type="entry name" value="RESPONSE REGULATORY DOMAIN-CONTAINING PROTEIN"/>
    <property type="match status" value="1"/>
</dbReference>
<dbReference type="GO" id="GO:0000160">
    <property type="term" value="P:phosphorelay signal transduction system"/>
    <property type="evidence" value="ECO:0007669"/>
    <property type="project" value="InterPro"/>
</dbReference>